<feature type="region of interest" description="Disordered" evidence="1">
    <location>
        <begin position="37"/>
        <end position="75"/>
    </location>
</feature>
<feature type="region of interest" description="Disordered" evidence="1">
    <location>
        <begin position="1"/>
        <end position="24"/>
    </location>
</feature>
<accession>A0A182MSW0</accession>
<evidence type="ECO:0000313" key="3">
    <source>
        <dbReference type="Proteomes" id="UP000075883"/>
    </source>
</evidence>
<dbReference type="EMBL" id="AXCM01000305">
    <property type="status" value="NOT_ANNOTATED_CDS"/>
    <property type="molecule type" value="Genomic_DNA"/>
</dbReference>
<dbReference type="EnsemblMetazoa" id="ACUA025482-RA">
    <property type="protein sequence ID" value="ACUA025482-PA"/>
    <property type="gene ID" value="ACUA025482"/>
</dbReference>
<feature type="compositionally biased region" description="Polar residues" evidence="1">
    <location>
        <begin position="1"/>
        <end position="19"/>
    </location>
</feature>
<keyword evidence="3" id="KW-1185">Reference proteome</keyword>
<sequence length="128" mass="14031">MEQVQGQQNPTADPINSITPIPRSLPVQTVVHLRDLVDDRKPPSTQQLTPIRNKTSTGNSPQRPADSPCSVTGNDKYESSRFCAMIVSPAYGGTARMGFEPWSCPFEDRRLGLLGHRTAPNVSTNNLN</sequence>
<name>A0A182MSW0_9DIPT</name>
<reference evidence="2" key="2">
    <citation type="submission" date="2020-05" db="UniProtKB">
        <authorList>
            <consortium name="EnsemblMetazoa"/>
        </authorList>
    </citation>
    <scope>IDENTIFICATION</scope>
    <source>
        <strain evidence="2">A-37</strain>
    </source>
</reference>
<proteinExistence type="predicted"/>
<dbReference type="AlphaFoldDB" id="A0A182MSW0"/>
<feature type="compositionally biased region" description="Polar residues" evidence="1">
    <location>
        <begin position="43"/>
        <end position="62"/>
    </location>
</feature>
<dbReference type="Proteomes" id="UP000075883">
    <property type="component" value="Unassembled WGS sequence"/>
</dbReference>
<organism evidence="2 3">
    <name type="scientific">Anopheles culicifacies</name>
    <dbReference type="NCBI Taxonomy" id="139723"/>
    <lineage>
        <taxon>Eukaryota</taxon>
        <taxon>Metazoa</taxon>
        <taxon>Ecdysozoa</taxon>
        <taxon>Arthropoda</taxon>
        <taxon>Hexapoda</taxon>
        <taxon>Insecta</taxon>
        <taxon>Pterygota</taxon>
        <taxon>Neoptera</taxon>
        <taxon>Endopterygota</taxon>
        <taxon>Diptera</taxon>
        <taxon>Nematocera</taxon>
        <taxon>Culicoidea</taxon>
        <taxon>Culicidae</taxon>
        <taxon>Anophelinae</taxon>
        <taxon>Anopheles</taxon>
        <taxon>culicifacies species complex</taxon>
    </lineage>
</organism>
<reference evidence="3" key="1">
    <citation type="submission" date="2013-09" db="EMBL/GenBank/DDBJ databases">
        <title>The Genome Sequence of Anopheles culicifacies species A.</title>
        <authorList>
            <consortium name="The Broad Institute Genomics Platform"/>
            <person name="Neafsey D.E."/>
            <person name="Besansky N."/>
            <person name="Howell P."/>
            <person name="Walton C."/>
            <person name="Young S.K."/>
            <person name="Zeng Q."/>
            <person name="Gargeya S."/>
            <person name="Fitzgerald M."/>
            <person name="Haas B."/>
            <person name="Abouelleil A."/>
            <person name="Allen A.W."/>
            <person name="Alvarado L."/>
            <person name="Arachchi H.M."/>
            <person name="Berlin A.M."/>
            <person name="Chapman S.B."/>
            <person name="Gainer-Dewar J."/>
            <person name="Goldberg J."/>
            <person name="Griggs A."/>
            <person name="Gujja S."/>
            <person name="Hansen M."/>
            <person name="Howarth C."/>
            <person name="Imamovic A."/>
            <person name="Ireland A."/>
            <person name="Larimer J."/>
            <person name="McCowan C."/>
            <person name="Murphy C."/>
            <person name="Pearson M."/>
            <person name="Poon T.W."/>
            <person name="Priest M."/>
            <person name="Roberts A."/>
            <person name="Saif S."/>
            <person name="Shea T."/>
            <person name="Sisk P."/>
            <person name="Sykes S."/>
            <person name="Wortman J."/>
            <person name="Nusbaum C."/>
            <person name="Birren B."/>
        </authorList>
    </citation>
    <scope>NUCLEOTIDE SEQUENCE [LARGE SCALE GENOMIC DNA]</scope>
    <source>
        <strain evidence="3">A-37</strain>
    </source>
</reference>
<evidence type="ECO:0000313" key="2">
    <source>
        <dbReference type="EnsemblMetazoa" id="ACUA025482-PA"/>
    </source>
</evidence>
<dbReference type="VEuPathDB" id="VectorBase:ACUA025482"/>
<protein>
    <submittedName>
        <fullName evidence="2">Uncharacterized protein</fullName>
    </submittedName>
</protein>
<evidence type="ECO:0000256" key="1">
    <source>
        <dbReference type="SAM" id="MobiDB-lite"/>
    </source>
</evidence>